<reference evidence="1 2" key="1">
    <citation type="submission" date="2015-01" db="EMBL/GenBank/DDBJ databases">
        <title>Evolution of Trichinella species and genotypes.</title>
        <authorList>
            <person name="Korhonen P.K."/>
            <person name="Edoardo P."/>
            <person name="Giuseppe L.R."/>
            <person name="Gasser R.B."/>
        </authorList>
    </citation>
    <scope>NUCLEOTIDE SEQUENCE [LARGE SCALE GENOMIC DNA]</scope>
    <source>
        <strain evidence="1">ISS3</strain>
    </source>
</reference>
<dbReference type="Proteomes" id="UP000054776">
    <property type="component" value="Unassembled WGS sequence"/>
</dbReference>
<evidence type="ECO:0000313" key="1">
    <source>
        <dbReference type="EMBL" id="KRY36337.1"/>
    </source>
</evidence>
<dbReference type="InParanoid" id="A0A0V1BHJ4"/>
<accession>A0A0V1BHJ4</accession>
<comment type="caution">
    <text evidence="1">The sequence shown here is derived from an EMBL/GenBank/DDBJ whole genome shotgun (WGS) entry which is preliminary data.</text>
</comment>
<name>A0A0V1BHJ4_TRISP</name>
<organism evidence="1 2">
    <name type="scientific">Trichinella spiralis</name>
    <name type="common">Trichina worm</name>
    <dbReference type="NCBI Taxonomy" id="6334"/>
    <lineage>
        <taxon>Eukaryota</taxon>
        <taxon>Metazoa</taxon>
        <taxon>Ecdysozoa</taxon>
        <taxon>Nematoda</taxon>
        <taxon>Enoplea</taxon>
        <taxon>Dorylaimia</taxon>
        <taxon>Trichinellida</taxon>
        <taxon>Trichinellidae</taxon>
        <taxon>Trichinella</taxon>
    </lineage>
</organism>
<protein>
    <submittedName>
        <fullName evidence="1">Uncharacterized protein</fullName>
    </submittedName>
</protein>
<dbReference type="EMBL" id="JYDH01000044">
    <property type="protein sequence ID" value="KRY36337.1"/>
    <property type="molecule type" value="Genomic_DNA"/>
</dbReference>
<evidence type="ECO:0000313" key="2">
    <source>
        <dbReference type="Proteomes" id="UP000054776"/>
    </source>
</evidence>
<keyword evidence="2" id="KW-1185">Reference proteome</keyword>
<proteinExistence type="predicted"/>
<dbReference type="AlphaFoldDB" id="A0A0V1BHJ4"/>
<sequence>MPTKRHANKLLLHGTNIVASIVGLFPSSATTFTNHNWVVQLNNKRYSGENPPIICLSGD</sequence>
<gene>
    <name evidence="1" type="ORF">T01_1303</name>
</gene>